<evidence type="ECO:0000313" key="2">
    <source>
        <dbReference type="EMBL" id="GEW61785.1"/>
    </source>
</evidence>
<gene>
    <name evidence="2" type="ORF">Tci_233761</name>
</gene>
<dbReference type="AlphaFoldDB" id="A0A699H3Q1"/>
<sequence length="441" mass="47288">MGLSAFIHVVDPTKASMDKLLDQGGSADQGDSIASGGHDAEIKLVTRVKNTAAENVIAERPKCQCKKRPAATGASGSSHPPKKLRGDHDTPSGVATGGKSLSVLKELLDSSFLNTEVDVTAVATLPFITFTISATPEHEGCDQTDSVTRPNLRTINLSKRFVISLDSSHCSRTKAVEVEVDSFIRSAAPLSMMNEAVITTSIASLPSILVVKLDADLLKMALHLEEKFYPHLLTTISSQRWLLTYGLKLAAVKCLNSPEYIAALGSAISHAIEKGMQSGLSPDIDHRKACWSLADVVAYNPATEADYKGALQKLREVNFPLLAELSSHKDATVLGETFLSFALSVANSRVERIRENVVTQQSVLVDVWVPFVEPLSVESLIGATGSIPPITIDDYEIVSSDGQEDAQGDVQGNAHGNVASFPTAEFEKEELDTTPERDPPS</sequence>
<dbReference type="EMBL" id="BKCJ010066131">
    <property type="protein sequence ID" value="GEW61785.1"/>
    <property type="molecule type" value="Genomic_DNA"/>
</dbReference>
<organism evidence="2">
    <name type="scientific">Tanacetum cinerariifolium</name>
    <name type="common">Dalmatian daisy</name>
    <name type="synonym">Chrysanthemum cinerariifolium</name>
    <dbReference type="NCBI Taxonomy" id="118510"/>
    <lineage>
        <taxon>Eukaryota</taxon>
        <taxon>Viridiplantae</taxon>
        <taxon>Streptophyta</taxon>
        <taxon>Embryophyta</taxon>
        <taxon>Tracheophyta</taxon>
        <taxon>Spermatophyta</taxon>
        <taxon>Magnoliopsida</taxon>
        <taxon>eudicotyledons</taxon>
        <taxon>Gunneridae</taxon>
        <taxon>Pentapetalae</taxon>
        <taxon>asterids</taxon>
        <taxon>campanulids</taxon>
        <taxon>Asterales</taxon>
        <taxon>Asteraceae</taxon>
        <taxon>Asteroideae</taxon>
        <taxon>Anthemideae</taxon>
        <taxon>Anthemidinae</taxon>
        <taxon>Tanacetum</taxon>
    </lineage>
</organism>
<feature type="region of interest" description="Disordered" evidence="1">
    <location>
        <begin position="401"/>
        <end position="441"/>
    </location>
</feature>
<evidence type="ECO:0000256" key="1">
    <source>
        <dbReference type="SAM" id="MobiDB-lite"/>
    </source>
</evidence>
<proteinExistence type="predicted"/>
<feature type="region of interest" description="Disordered" evidence="1">
    <location>
        <begin position="64"/>
        <end position="95"/>
    </location>
</feature>
<accession>A0A699H3Q1</accession>
<reference evidence="2" key="1">
    <citation type="journal article" date="2019" name="Sci. Rep.">
        <title>Draft genome of Tanacetum cinerariifolium, the natural source of mosquito coil.</title>
        <authorList>
            <person name="Yamashiro T."/>
            <person name="Shiraishi A."/>
            <person name="Satake H."/>
            <person name="Nakayama K."/>
        </authorList>
    </citation>
    <scope>NUCLEOTIDE SEQUENCE</scope>
</reference>
<name>A0A699H3Q1_TANCI</name>
<comment type="caution">
    <text evidence="2">The sequence shown here is derived from an EMBL/GenBank/DDBJ whole genome shotgun (WGS) entry which is preliminary data.</text>
</comment>
<protein>
    <submittedName>
        <fullName evidence="2">Uncharacterized protein</fullName>
    </submittedName>
</protein>